<evidence type="ECO:0000313" key="1">
    <source>
        <dbReference type="EMBL" id="GLQ02917.1"/>
    </source>
</evidence>
<gene>
    <name evidence="1" type="ORF">GCM10007914_17980</name>
</gene>
<organism evidence="1 2">
    <name type="scientific">Pseudoalteromonas tetraodonis GFC</name>
    <dbReference type="NCBI Taxonomy" id="1315271"/>
    <lineage>
        <taxon>Bacteria</taxon>
        <taxon>Pseudomonadati</taxon>
        <taxon>Pseudomonadota</taxon>
        <taxon>Gammaproteobacteria</taxon>
        <taxon>Alteromonadales</taxon>
        <taxon>Pseudoalteromonadaceae</taxon>
        <taxon>Pseudoalteromonas</taxon>
    </lineage>
</organism>
<proteinExistence type="predicted"/>
<reference evidence="1" key="1">
    <citation type="journal article" date="2014" name="Int. J. Syst. Evol. Microbiol.">
        <title>Complete genome sequence of Corynebacterium casei LMG S-19264T (=DSM 44701T), isolated from a smear-ripened cheese.</title>
        <authorList>
            <consortium name="US DOE Joint Genome Institute (JGI-PGF)"/>
            <person name="Walter F."/>
            <person name="Albersmeier A."/>
            <person name="Kalinowski J."/>
            <person name="Ruckert C."/>
        </authorList>
    </citation>
    <scope>NUCLEOTIDE SEQUENCE</scope>
    <source>
        <strain evidence="1">NBRC 103034</strain>
    </source>
</reference>
<protein>
    <submittedName>
        <fullName evidence="1">Uncharacterized protein</fullName>
    </submittedName>
</protein>
<dbReference type="EMBL" id="BSNE01000012">
    <property type="protein sequence ID" value="GLQ02917.1"/>
    <property type="molecule type" value="Genomic_DNA"/>
</dbReference>
<keyword evidence="2" id="KW-1185">Reference proteome</keyword>
<name>A0AA37S2G7_9GAMM</name>
<comment type="caution">
    <text evidence="1">The sequence shown here is derived from an EMBL/GenBank/DDBJ whole genome shotgun (WGS) entry which is preliminary data.</text>
</comment>
<dbReference type="Proteomes" id="UP001161408">
    <property type="component" value="Unassembled WGS sequence"/>
</dbReference>
<evidence type="ECO:0000313" key="2">
    <source>
        <dbReference type="Proteomes" id="UP001161408"/>
    </source>
</evidence>
<dbReference type="AlphaFoldDB" id="A0AA37S2G7"/>
<sequence>MHGIQYKVISITLLQAIIKPKIKVNYISYLIFLLGRIHLSGALNSHYSAKAKIKAKKIPLARDFG</sequence>
<reference evidence="1" key="2">
    <citation type="submission" date="2023-01" db="EMBL/GenBank/DDBJ databases">
        <title>Draft genome sequence of Pseudoalteromonas tetraodonis strain NBRC 103034.</title>
        <authorList>
            <person name="Sun Q."/>
            <person name="Mori K."/>
        </authorList>
    </citation>
    <scope>NUCLEOTIDE SEQUENCE</scope>
    <source>
        <strain evidence="1">NBRC 103034</strain>
    </source>
</reference>
<accession>A0AA37S2G7</accession>